<dbReference type="InterPro" id="IPR000536">
    <property type="entry name" value="Nucl_hrmn_rcpt_lig-bd"/>
</dbReference>
<evidence type="ECO:0000256" key="5">
    <source>
        <dbReference type="ARBA" id="ARBA00022833"/>
    </source>
</evidence>
<evidence type="ECO:0000256" key="11">
    <source>
        <dbReference type="SAM" id="MobiDB-lite"/>
    </source>
</evidence>
<dbReference type="SMART" id="SM00430">
    <property type="entry name" value="HOLI"/>
    <property type="match status" value="3"/>
</dbReference>
<keyword evidence="3" id="KW-0479">Metal-binding</keyword>
<dbReference type="Gene3D" id="1.10.565.10">
    <property type="entry name" value="Retinoid X Receptor"/>
    <property type="match status" value="3"/>
</dbReference>
<evidence type="ECO:0000259" key="13">
    <source>
        <dbReference type="PROSITE" id="PS51843"/>
    </source>
</evidence>
<dbReference type="AlphaFoldDB" id="A0A6A5GFT4"/>
<dbReference type="InterPro" id="IPR049636">
    <property type="entry name" value="HNF4-like_DBD"/>
</dbReference>
<dbReference type="PROSITE" id="PS00031">
    <property type="entry name" value="NUCLEAR_REC_DBD_1"/>
    <property type="match status" value="1"/>
</dbReference>
<keyword evidence="4" id="KW-0863">Zinc-finger</keyword>
<dbReference type="GO" id="GO:0008270">
    <property type="term" value="F:zinc ion binding"/>
    <property type="evidence" value="ECO:0007669"/>
    <property type="project" value="UniProtKB-KW"/>
</dbReference>
<evidence type="ECO:0000256" key="1">
    <source>
        <dbReference type="ARBA" id="ARBA00004123"/>
    </source>
</evidence>
<dbReference type="CDD" id="cd06960">
    <property type="entry name" value="NR_DBD_HNF4A"/>
    <property type="match status" value="1"/>
</dbReference>
<dbReference type="SUPFAM" id="SSF57716">
    <property type="entry name" value="Glucocorticoid receptor-like (DNA-binding domain)"/>
    <property type="match status" value="3"/>
</dbReference>
<evidence type="ECO:0000256" key="3">
    <source>
        <dbReference type="ARBA" id="ARBA00022723"/>
    </source>
</evidence>
<dbReference type="EMBL" id="WUAV01000005">
    <property type="protein sequence ID" value="KAF1753431.1"/>
    <property type="molecule type" value="Genomic_DNA"/>
</dbReference>
<dbReference type="InterPro" id="IPR013088">
    <property type="entry name" value="Znf_NHR/GATA"/>
</dbReference>
<keyword evidence="7" id="KW-0238">DNA-binding</keyword>
<dbReference type="GeneID" id="9820027"/>
<evidence type="ECO:0000256" key="10">
    <source>
        <dbReference type="ARBA" id="ARBA00023242"/>
    </source>
</evidence>
<dbReference type="PROSITE" id="PS51030">
    <property type="entry name" value="NUCLEAR_REC_DBD_2"/>
    <property type="match status" value="3"/>
</dbReference>
<proteinExistence type="inferred from homology"/>
<feature type="domain" description="NR LBD" evidence="13">
    <location>
        <begin position="165"/>
        <end position="441"/>
    </location>
</feature>
<evidence type="ECO:0000256" key="2">
    <source>
        <dbReference type="ARBA" id="ARBA00005993"/>
    </source>
</evidence>
<dbReference type="SMART" id="SM00399">
    <property type="entry name" value="ZnF_C4"/>
    <property type="match status" value="3"/>
</dbReference>
<feature type="domain" description="Nuclear receptor" evidence="12">
    <location>
        <begin position="28"/>
        <end position="122"/>
    </location>
</feature>
<dbReference type="SUPFAM" id="SSF48508">
    <property type="entry name" value="Nuclear receptor ligand-binding domain"/>
    <property type="match status" value="3"/>
</dbReference>
<feature type="domain" description="Nuclear receptor" evidence="12">
    <location>
        <begin position="788"/>
        <end position="865"/>
    </location>
</feature>
<comment type="similarity">
    <text evidence="2">Belongs to the nuclear hormone receptor family.</text>
</comment>
<dbReference type="GO" id="GO:0005634">
    <property type="term" value="C:nucleus"/>
    <property type="evidence" value="ECO:0007669"/>
    <property type="project" value="UniProtKB-SubCell"/>
</dbReference>
<protein>
    <submittedName>
        <fullName evidence="14">Uncharacterized protein</fullName>
    </submittedName>
</protein>
<dbReference type="Gene3D" id="3.30.50.10">
    <property type="entry name" value="Erythroid Transcription Factor GATA-1, subunit A"/>
    <property type="match status" value="3"/>
</dbReference>
<dbReference type="PANTHER" id="PTHR45680:SF2">
    <property type="entry name" value="NUCLEAR HORMONE RECEPTOR FAMILY-RELATED"/>
    <property type="match status" value="1"/>
</dbReference>
<accession>A0A6A5GFT4</accession>
<feature type="domain" description="Nuclear receptor" evidence="12">
    <location>
        <begin position="412"/>
        <end position="489"/>
    </location>
</feature>
<dbReference type="PROSITE" id="PS51843">
    <property type="entry name" value="NR_LBD"/>
    <property type="match status" value="3"/>
</dbReference>
<comment type="subcellular location">
    <subcellularLocation>
        <location evidence="1">Nucleus</location>
    </subcellularLocation>
</comment>
<comment type="caution">
    <text evidence="14">The sequence shown here is derived from an EMBL/GenBank/DDBJ whole genome shotgun (WGS) entry which is preliminary data.</text>
</comment>
<dbReference type="Proteomes" id="UP000483820">
    <property type="component" value="Chromosome V"/>
</dbReference>
<sequence>MSTSSPEDYRASTSSSEDLSPESNSKNSKNCQVCGQTAHGLHFGAVTCRACAAFFSVSSFFQALNGIKLSFFRRVAAGANFVIKCGKGGGKCEIITNGRSCCKKCRLKKCKDIGMDIKNFQFDRDPLSTTKQVTPSLAMFLGRPQFIILCDPETAASNSKTTFIDVSSLLSNAKSVLLDKNKIPQALGQNRLRKLSTALNIDRFSVTPEEDFQEITTIGLKETISFWEHDLVTVSKWLTHFYEFQDLNQDFKLKYLKTIWFVWDRLEKLGRTAMFMKRKSAVAWDKTAIFLAENYKLDLNKMKLDIEWFTNYSLEQVAYYIEGVGDWSTFTTIQPILDLDPTDVEMNYMLAQISFSYAAKELEGEFSEIAEKFLQLIADDLHNYYTREMGVSRYSDRVLKMMKSPDLEEKDIPNCKVCGQPSHGIHFGAVTCRACAAFFRRTALGPKFVLKCRSGNGQCNVTSNGRVCCKMCRLEKCRKIGMDIKNFQLERDPLRCTQKITPSLAIFLGRPQFLIHCDPETASSSSKITFIDLSELLQHTTRILETGVKSKRQQNRLQKLSDGVDINRFTYNLEEDFKLFNQIGLNEAVSLFEHDLLAVTNWLIHFEEFQDLSLDVRLTFIKSFWHLWNRLEKVGRTAMFMKNRPESVWNEVPVLLADNCVLDVRKVKLDISWLSNYSVEQVGFYIEGVGDMSLFTPLQPILDLAPTEVELNYMLAEISFSHAAKQLGGKYSEIAENLLNLLADDLHRYYMEEKGLTRYSDRIAKMMKMCSPTLLSESSQSSLSPEYNESCQVCGRTAHGLHFGAVTCRACAAFFRRVAAGANFVIKCRKGGGKCEIIKNGRSCCKKCRLKKCKDIGMDIKNFQFDRDPLRFSLKITPSLAMLLGRPQFLLCYDSQPGNTNSTYIDMSELLRKASRTFTKGPNVCSGQNRLQKLSMALNLNIFTKNEDIYYTLITTIGFEESKSIWEHDLLTTAKWLTYFDEFQDLQLNVKMTFLKTMWIVWNRLEKLATSALYLKHNSNKLSDPCSVLITHDCILDVRNMKLDIRWLTKYSLNDIAYYIEGVGDWSLFQSIQPIIDLNPTEVELTYMLAEISFSYAAKQLGGQYSGISETFLKILADDLHSYYTEERKNVRYSDRVVKMMKVNNSVMRVLLLRREKLEIARTFDIFSAKFSEPDMFKEVF</sequence>
<dbReference type="CTD" id="9820027"/>
<keyword evidence="9" id="KW-0675">Receptor</keyword>
<dbReference type="Pfam" id="PF00105">
    <property type="entry name" value="zf-C4"/>
    <property type="match status" value="4"/>
</dbReference>
<evidence type="ECO:0000256" key="8">
    <source>
        <dbReference type="ARBA" id="ARBA00023163"/>
    </source>
</evidence>
<evidence type="ECO:0000313" key="14">
    <source>
        <dbReference type="EMBL" id="KAF1753431.1"/>
    </source>
</evidence>
<dbReference type="PRINTS" id="PR00047">
    <property type="entry name" value="STROIDFINGER"/>
</dbReference>
<dbReference type="Pfam" id="PF00104">
    <property type="entry name" value="Hormone_recep"/>
    <property type="match status" value="3"/>
</dbReference>
<evidence type="ECO:0000256" key="9">
    <source>
        <dbReference type="ARBA" id="ARBA00023170"/>
    </source>
</evidence>
<dbReference type="RefSeq" id="XP_053582237.1">
    <property type="nucleotide sequence ID" value="XM_053733324.1"/>
</dbReference>
<dbReference type="GO" id="GO:0000978">
    <property type="term" value="F:RNA polymerase II cis-regulatory region sequence-specific DNA binding"/>
    <property type="evidence" value="ECO:0007669"/>
    <property type="project" value="InterPro"/>
</dbReference>
<feature type="domain" description="NR LBD" evidence="13">
    <location>
        <begin position="903"/>
        <end position="1180"/>
    </location>
</feature>
<dbReference type="GO" id="GO:0003700">
    <property type="term" value="F:DNA-binding transcription factor activity"/>
    <property type="evidence" value="ECO:0007669"/>
    <property type="project" value="InterPro"/>
</dbReference>
<dbReference type="InterPro" id="IPR051152">
    <property type="entry name" value="C.elegans_Orphan_NR"/>
</dbReference>
<name>A0A6A5GFT4_CAERE</name>
<dbReference type="InterPro" id="IPR035500">
    <property type="entry name" value="NHR-like_dom_sf"/>
</dbReference>
<gene>
    <name evidence="14" type="ORF">GCK72_019988</name>
</gene>
<dbReference type="PANTHER" id="PTHR45680">
    <property type="entry name" value="NUCLEAR HORMONE RECEPTOR FAMILY"/>
    <property type="match status" value="1"/>
</dbReference>
<evidence type="ECO:0000259" key="12">
    <source>
        <dbReference type="PROSITE" id="PS51030"/>
    </source>
</evidence>
<evidence type="ECO:0000313" key="15">
    <source>
        <dbReference type="Proteomes" id="UP000483820"/>
    </source>
</evidence>
<feature type="compositionally biased region" description="Low complexity" evidence="11">
    <location>
        <begin position="12"/>
        <end position="25"/>
    </location>
</feature>
<keyword evidence="10" id="KW-0539">Nucleus</keyword>
<dbReference type="InterPro" id="IPR001628">
    <property type="entry name" value="Znf_hrmn_rcpt"/>
</dbReference>
<keyword evidence="8" id="KW-0804">Transcription</keyword>
<reference evidence="14 15" key="1">
    <citation type="submission" date="2019-12" db="EMBL/GenBank/DDBJ databases">
        <title>Chromosome-level assembly of the Caenorhabditis remanei genome.</title>
        <authorList>
            <person name="Teterina A.A."/>
            <person name="Willis J.H."/>
            <person name="Phillips P.C."/>
        </authorList>
    </citation>
    <scope>NUCLEOTIDE SEQUENCE [LARGE SCALE GENOMIC DNA]</scope>
    <source>
        <strain evidence="14 15">PX506</strain>
        <tissue evidence="14">Whole organism</tissue>
    </source>
</reference>
<feature type="region of interest" description="Disordered" evidence="11">
    <location>
        <begin position="1"/>
        <end position="25"/>
    </location>
</feature>
<evidence type="ECO:0000256" key="6">
    <source>
        <dbReference type="ARBA" id="ARBA00023015"/>
    </source>
</evidence>
<evidence type="ECO:0000256" key="4">
    <source>
        <dbReference type="ARBA" id="ARBA00022771"/>
    </source>
</evidence>
<keyword evidence="6" id="KW-0805">Transcription regulation</keyword>
<dbReference type="KEGG" id="crq:GCK72_019988"/>
<feature type="domain" description="NR LBD" evidence="13">
    <location>
        <begin position="532"/>
        <end position="813"/>
    </location>
</feature>
<organism evidence="14 15">
    <name type="scientific">Caenorhabditis remanei</name>
    <name type="common">Caenorhabditis vulgaris</name>
    <dbReference type="NCBI Taxonomy" id="31234"/>
    <lineage>
        <taxon>Eukaryota</taxon>
        <taxon>Metazoa</taxon>
        <taxon>Ecdysozoa</taxon>
        <taxon>Nematoda</taxon>
        <taxon>Chromadorea</taxon>
        <taxon>Rhabditida</taxon>
        <taxon>Rhabditina</taxon>
        <taxon>Rhabditomorpha</taxon>
        <taxon>Rhabditoidea</taxon>
        <taxon>Rhabditidae</taxon>
        <taxon>Peloderinae</taxon>
        <taxon>Caenorhabditis</taxon>
    </lineage>
</organism>
<evidence type="ECO:0000256" key="7">
    <source>
        <dbReference type="ARBA" id="ARBA00023125"/>
    </source>
</evidence>
<keyword evidence="5" id="KW-0862">Zinc</keyword>